<dbReference type="GO" id="GO:0140293">
    <property type="term" value="F:ADP-ribosylglutamate hydrolase activity"/>
    <property type="evidence" value="ECO:0007669"/>
    <property type="project" value="TreeGrafter"/>
</dbReference>
<protein>
    <submittedName>
        <fullName evidence="1">Uncharacterized protein</fullName>
    </submittedName>
</protein>
<accession>A0AAV5A4K0</accession>
<name>A0AAV5A4K0_9AGAM</name>
<dbReference type="PANTHER" id="PTHR11106:SF27">
    <property type="entry name" value="MACRO DOMAIN-CONTAINING PROTEIN"/>
    <property type="match status" value="1"/>
</dbReference>
<dbReference type="InterPro" id="IPR043472">
    <property type="entry name" value="Macro_dom-like"/>
</dbReference>
<dbReference type="GO" id="GO:0006974">
    <property type="term" value="P:DNA damage response"/>
    <property type="evidence" value="ECO:0007669"/>
    <property type="project" value="TreeGrafter"/>
</dbReference>
<dbReference type="InterPro" id="IPR036770">
    <property type="entry name" value="Ankyrin_rpt-contain_sf"/>
</dbReference>
<dbReference type="EMBL" id="BPWL01000003">
    <property type="protein sequence ID" value="GJJ08123.1"/>
    <property type="molecule type" value="Genomic_DNA"/>
</dbReference>
<evidence type="ECO:0000313" key="1">
    <source>
        <dbReference type="EMBL" id="GJJ08123.1"/>
    </source>
</evidence>
<dbReference type="GO" id="GO:0140291">
    <property type="term" value="P:peptidyl-glutamate ADP-deribosylation"/>
    <property type="evidence" value="ECO:0007669"/>
    <property type="project" value="TreeGrafter"/>
</dbReference>
<reference evidence="1" key="1">
    <citation type="submission" date="2021-10" db="EMBL/GenBank/DDBJ databases">
        <title>De novo Genome Assembly of Clathrus columnatus (Basidiomycota, Fungi) Using Illumina and Nanopore Sequence Data.</title>
        <authorList>
            <person name="Ogiso-Tanaka E."/>
            <person name="Itagaki H."/>
            <person name="Hosoya T."/>
            <person name="Hosaka K."/>
        </authorList>
    </citation>
    <scope>NUCLEOTIDE SEQUENCE</scope>
    <source>
        <strain evidence="1">MO-923</strain>
    </source>
</reference>
<dbReference type="Proteomes" id="UP001050691">
    <property type="component" value="Unassembled WGS sequence"/>
</dbReference>
<dbReference type="SUPFAM" id="SSF48403">
    <property type="entry name" value="Ankyrin repeat"/>
    <property type="match status" value="1"/>
</dbReference>
<dbReference type="AlphaFoldDB" id="A0AAV5A4K0"/>
<sequence>MSAIKLSAIPTLRALYKNLNISNTQSRMDVRPELLDRVSLFQGDITKLEVDAIVNAAKKSLLGSTLNGALTGEAKITKGYKLPASKELFEKHCRAVFELYDAFCAISTGIYGYPIKDATHIAFKVTREYLDALADYKIRPIGDSLVGQPLPPRQFLNNYRAELLSKVLTYLTPRRGEYNAWVLGNNGGVLIICGNTNLGTIRLVLVEKNQYDKAIHNYAISRASLPSSLYCTHVSMGGSRTLTNLPAELIYELYLWALSPSFPFVSRYVYSIIKSCSPNVHARYILGRHTPTLCRSDEGVVCISGQFLTRALRYPICTIPVLEVIPRLIADNLLLPSEIPNATLKDTFELPKRIFRSLDYSSSARPPGFDSDPLPLLRVLWRKASTTRTSSPPSMIGFIEPSANLPGGYPLFRAVHARFPHLIQFLLDRGADPKLQKYAAVKAAIIAKDLEIVKMLIECGPEQVQTSGSNKKRKRTDRLNIEGFLLDLAVRVDARDIVRYFMVEKGGVPDMKTLRHIHI</sequence>
<dbReference type="Gene3D" id="1.25.40.20">
    <property type="entry name" value="Ankyrin repeat-containing domain"/>
    <property type="match status" value="1"/>
</dbReference>
<proteinExistence type="predicted"/>
<dbReference type="PANTHER" id="PTHR11106">
    <property type="entry name" value="GANGLIOSIDE INDUCED DIFFERENTIATION ASSOCIATED PROTEIN 2-RELATED"/>
    <property type="match status" value="1"/>
</dbReference>
<dbReference type="Gene3D" id="3.40.220.10">
    <property type="entry name" value="Leucine Aminopeptidase, subunit E, domain 1"/>
    <property type="match status" value="2"/>
</dbReference>
<dbReference type="GO" id="GO:0005654">
    <property type="term" value="C:nucleoplasm"/>
    <property type="evidence" value="ECO:0007669"/>
    <property type="project" value="TreeGrafter"/>
</dbReference>
<organism evidence="1 2">
    <name type="scientific">Clathrus columnatus</name>
    <dbReference type="NCBI Taxonomy" id="1419009"/>
    <lineage>
        <taxon>Eukaryota</taxon>
        <taxon>Fungi</taxon>
        <taxon>Dikarya</taxon>
        <taxon>Basidiomycota</taxon>
        <taxon>Agaricomycotina</taxon>
        <taxon>Agaricomycetes</taxon>
        <taxon>Phallomycetidae</taxon>
        <taxon>Phallales</taxon>
        <taxon>Clathraceae</taxon>
        <taxon>Clathrus</taxon>
    </lineage>
</organism>
<evidence type="ECO:0000313" key="2">
    <source>
        <dbReference type="Proteomes" id="UP001050691"/>
    </source>
</evidence>
<keyword evidence="2" id="KW-1185">Reference proteome</keyword>
<dbReference type="GO" id="GO:0042278">
    <property type="term" value="P:purine nucleoside metabolic process"/>
    <property type="evidence" value="ECO:0007669"/>
    <property type="project" value="TreeGrafter"/>
</dbReference>
<comment type="caution">
    <text evidence="1">The sequence shown here is derived from an EMBL/GenBank/DDBJ whole genome shotgun (WGS) entry which is preliminary data.</text>
</comment>
<dbReference type="SUPFAM" id="SSF52949">
    <property type="entry name" value="Macro domain-like"/>
    <property type="match status" value="1"/>
</dbReference>
<gene>
    <name evidence="1" type="ORF">Clacol_002331</name>
</gene>